<dbReference type="InterPro" id="IPR046144">
    <property type="entry name" value="DUF6146"/>
</dbReference>
<organism evidence="1 2">
    <name type="scientific">Salinimicrobium catena</name>
    <dbReference type="NCBI Taxonomy" id="390640"/>
    <lineage>
        <taxon>Bacteria</taxon>
        <taxon>Pseudomonadati</taxon>
        <taxon>Bacteroidota</taxon>
        <taxon>Flavobacteriia</taxon>
        <taxon>Flavobacteriales</taxon>
        <taxon>Flavobacteriaceae</taxon>
        <taxon>Salinimicrobium</taxon>
    </lineage>
</organism>
<reference evidence="1 2" key="1">
    <citation type="submission" date="2016-10" db="EMBL/GenBank/DDBJ databases">
        <authorList>
            <person name="de Groot N.N."/>
        </authorList>
    </citation>
    <scope>NUCLEOTIDE SEQUENCE [LARGE SCALE GENOMIC DNA]</scope>
    <source>
        <strain evidence="1 2">DSM 23553</strain>
    </source>
</reference>
<dbReference type="PROSITE" id="PS51257">
    <property type="entry name" value="PROKAR_LIPOPROTEIN"/>
    <property type="match status" value="1"/>
</dbReference>
<keyword evidence="2" id="KW-1185">Reference proteome</keyword>
<sequence length="145" mass="17088">MKNLIYALVLGLLIYSCSSTKERSMGASNEVAQNDTVSDTVRIANDSLEYEIIIIDPGYSYFLNAVARPEGYHSQSYLENKNRFLVSDYNQRVREPFRYNPDIYTQEINYDPNIDYGYDVNYKLYNYFVYLSQKYNQRFSVPTRL</sequence>
<dbReference type="EMBL" id="FNUG01000002">
    <property type="protein sequence ID" value="SEE80873.1"/>
    <property type="molecule type" value="Genomic_DNA"/>
</dbReference>
<gene>
    <name evidence="1" type="ORF">SAMN04488034_102433</name>
</gene>
<dbReference type="Pfam" id="PF19643">
    <property type="entry name" value="DUF6146"/>
    <property type="match status" value="1"/>
</dbReference>
<accession>A0A1H5LUV6</accession>
<dbReference type="Proteomes" id="UP000199448">
    <property type="component" value="Unassembled WGS sequence"/>
</dbReference>
<proteinExistence type="predicted"/>
<name>A0A1H5LUV6_9FLAO</name>
<dbReference type="RefSeq" id="WP_093112746.1">
    <property type="nucleotide sequence ID" value="NZ_FNGG01000002.1"/>
</dbReference>
<dbReference type="OrthoDB" id="1119488at2"/>
<dbReference type="STRING" id="390640.SAMN04488034_102433"/>
<protein>
    <submittedName>
        <fullName evidence="1">Uncharacterized protein</fullName>
    </submittedName>
</protein>
<dbReference type="AlphaFoldDB" id="A0A1H5LUV6"/>
<evidence type="ECO:0000313" key="1">
    <source>
        <dbReference type="EMBL" id="SEE80873.1"/>
    </source>
</evidence>
<evidence type="ECO:0000313" key="2">
    <source>
        <dbReference type="Proteomes" id="UP000199448"/>
    </source>
</evidence>